<name>A0ABX8RWF8_NOCIO</name>
<accession>A0ABX8RWF8</accession>
<proteinExistence type="predicted"/>
<feature type="transmembrane region" description="Helical" evidence="1">
    <location>
        <begin position="21"/>
        <end position="54"/>
    </location>
</feature>
<gene>
    <name evidence="2" type="ORF">KV110_13640</name>
</gene>
<evidence type="ECO:0000313" key="3">
    <source>
        <dbReference type="Proteomes" id="UP000694257"/>
    </source>
</evidence>
<dbReference type="RefSeq" id="WP_218476409.1">
    <property type="nucleotide sequence ID" value="NZ_BAABJN010000018.1"/>
</dbReference>
<dbReference type="EMBL" id="CP078145">
    <property type="protein sequence ID" value="QXN94004.1"/>
    <property type="molecule type" value="Genomic_DNA"/>
</dbReference>
<organism evidence="2 3">
    <name type="scientific">Nocardia iowensis</name>
    <dbReference type="NCBI Taxonomy" id="204891"/>
    <lineage>
        <taxon>Bacteria</taxon>
        <taxon>Bacillati</taxon>
        <taxon>Actinomycetota</taxon>
        <taxon>Actinomycetes</taxon>
        <taxon>Mycobacteriales</taxon>
        <taxon>Nocardiaceae</taxon>
        <taxon>Nocardia</taxon>
    </lineage>
</organism>
<protein>
    <submittedName>
        <fullName evidence="2">Uncharacterized protein</fullName>
    </submittedName>
</protein>
<keyword evidence="1" id="KW-0472">Membrane</keyword>
<keyword evidence="3" id="KW-1185">Reference proteome</keyword>
<dbReference type="Proteomes" id="UP000694257">
    <property type="component" value="Chromosome"/>
</dbReference>
<keyword evidence="1" id="KW-1133">Transmembrane helix</keyword>
<reference evidence="2 3" key="1">
    <citation type="submission" date="2021-07" db="EMBL/GenBank/DDBJ databases">
        <title>Whole Genome Sequence of Nocardia Iowensis.</title>
        <authorList>
            <person name="Lamm A."/>
            <person name="Collins-Fairclough A.M."/>
            <person name="Bunk B."/>
            <person name="Sproer C."/>
        </authorList>
    </citation>
    <scope>NUCLEOTIDE SEQUENCE [LARGE SCALE GENOMIC DNA]</scope>
    <source>
        <strain evidence="2 3">NRRL 5646</strain>
    </source>
</reference>
<keyword evidence="1" id="KW-0812">Transmembrane</keyword>
<evidence type="ECO:0000313" key="2">
    <source>
        <dbReference type="EMBL" id="QXN94004.1"/>
    </source>
</evidence>
<sequence length="57" mass="5895">MTVRTTHRAKESRFDRGTAWLGSLVCAVLTAGVVIINSVGATTTAGLGIILALVLVL</sequence>
<evidence type="ECO:0000256" key="1">
    <source>
        <dbReference type="SAM" id="Phobius"/>
    </source>
</evidence>